<dbReference type="PANTHER" id="PTHR13847">
    <property type="entry name" value="SARCOSINE DEHYDROGENASE-RELATED"/>
    <property type="match status" value="1"/>
</dbReference>
<dbReference type="Proteomes" id="UP000619376">
    <property type="component" value="Unassembled WGS sequence"/>
</dbReference>
<sequence length="328" mass="33437">MTPPVVVIGGGIAGASVAYVLGRAGQAVTMIDAGIHAASTVPSALLNPVRGQAGRVPDRALEGLPFTWALLRELAAAGHDIPHGATGVYRPVPDAKTRAKFDRHRPDGLNAAWRRPAEVPFPLSAGWEAVLHLPEGGWVDGAAFTQALRRASGAAVIRARATDWTADRVTLDDGSVLPAAAVIHCGGAVGASWASLPGTHRAGTMLLLDRPATPAPVSFGAYLAPAARGGVLGATFEAPAAQWGPEVLPLASLGWLLGKGAALAPLAGTRITGTWRGTRLSGLSAGRDGDGVWHLRGLGSQGFLLGPLLAAELAADVVRHAPGNAPRA</sequence>
<dbReference type="Proteomes" id="UP000539473">
    <property type="component" value="Unassembled WGS sequence"/>
</dbReference>
<reference evidence="3" key="4">
    <citation type="submission" date="2024-05" db="EMBL/GenBank/DDBJ databases">
        <authorList>
            <person name="Sun Q."/>
            <person name="Zhou Y."/>
        </authorList>
    </citation>
    <scope>NUCLEOTIDE SEQUENCE</scope>
    <source>
        <strain evidence="3">CGMCC 1.18437</strain>
    </source>
</reference>
<dbReference type="RefSeq" id="WP_229832178.1">
    <property type="nucleotide sequence ID" value="NZ_BNAJ01000011.1"/>
</dbReference>
<name>A0A7W8NSQ8_9DEIO</name>
<dbReference type="GO" id="GO:0005737">
    <property type="term" value="C:cytoplasm"/>
    <property type="evidence" value="ECO:0007669"/>
    <property type="project" value="TreeGrafter"/>
</dbReference>
<organism evidence="4 5">
    <name type="scientific">Deinococcus metalli</name>
    <dbReference type="NCBI Taxonomy" id="1141878"/>
    <lineage>
        <taxon>Bacteria</taxon>
        <taxon>Thermotogati</taxon>
        <taxon>Deinococcota</taxon>
        <taxon>Deinococci</taxon>
        <taxon>Deinococcales</taxon>
        <taxon>Deinococcaceae</taxon>
        <taxon>Deinococcus</taxon>
    </lineage>
</organism>
<protein>
    <submittedName>
        <fullName evidence="4">Glycine/D-amino acid oxidase-like deaminating enzyme</fullName>
    </submittedName>
    <submittedName>
        <fullName evidence="3">Oxidoreductase</fullName>
    </submittedName>
</protein>
<evidence type="ECO:0000313" key="4">
    <source>
        <dbReference type="EMBL" id="MBB5378243.1"/>
    </source>
</evidence>
<reference evidence="4 5" key="3">
    <citation type="submission" date="2020-08" db="EMBL/GenBank/DDBJ databases">
        <title>Genomic Encyclopedia of Type Strains, Phase IV (KMG-IV): sequencing the most valuable type-strain genomes for metagenomic binning, comparative biology and taxonomic classification.</title>
        <authorList>
            <person name="Goeker M."/>
        </authorList>
    </citation>
    <scope>NUCLEOTIDE SEQUENCE [LARGE SCALE GENOMIC DNA]</scope>
    <source>
        <strain evidence="4 5">DSM 27521</strain>
    </source>
</reference>
<dbReference type="AlphaFoldDB" id="A0A7W8NSQ8"/>
<evidence type="ECO:0000313" key="3">
    <source>
        <dbReference type="EMBL" id="GHF57108.1"/>
    </source>
</evidence>
<gene>
    <name evidence="3" type="ORF">GCM10017781_36820</name>
    <name evidence="4" type="ORF">HNQ07_003744</name>
</gene>
<accession>A0A7W8NSQ8</accession>
<reference evidence="6" key="2">
    <citation type="journal article" date="2019" name="Int. J. Syst. Evol. Microbiol.">
        <title>The Global Catalogue of Microorganisms (GCM) 10K type strain sequencing project: providing services to taxonomists for standard genome sequencing and annotation.</title>
        <authorList>
            <consortium name="The Broad Institute Genomics Platform"/>
            <consortium name="The Broad Institute Genome Sequencing Center for Infectious Disease"/>
            <person name="Wu L."/>
            <person name="Ma J."/>
        </authorList>
    </citation>
    <scope>NUCLEOTIDE SEQUENCE [LARGE SCALE GENOMIC DNA]</scope>
    <source>
        <strain evidence="6">CGMCC 1.18437</strain>
    </source>
</reference>
<dbReference type="Gene3D" id="3.30.9.10">
    <property type="entry name" value="D-Amino Acid Oxidase, subunit A, domain 2"/>
    <property type="match status" value="1"/>
</dbReference>
<feature type="domain" description="FAD dependent oxidoreductase" evidence="2">
    <location>
        <begin position="5"/>
        <end position="314"/>
    </location>
</feature>
<evidence type="ECO:0000259" key="2">
    <source>
        <dbReference type="Pfam" id="PF01266"/>
    </source>
</evidence>
<dbReference type="EMBL" id="JACHFK010000011">
    <property type="protein sequence ID" value="MBB5378243.1"/>
    <property type="molecule type" value="Genomic_DNA"/>
</dbReference>
<dbReference type="PANTHER" id="PTHR13847:SF289">
    <property type="entry name" value="GLYCINE OXIDASE"/>
    <property type="match status" value="1"/>
</dbReference>
<dbReference type="GO" id="GO:0016491">
    <property type="term" value="F:oxidoreductase activity"/>
    <property type="evidence" value="ECO:0007669"/>
    <property type="project" value="UniProtKB-KW"/>
</dbReference>
<keyword evidence="1" id="KW-0560">Oxidoreductase</keyword>
<evidence type="ECO:0000256" key="1">
    <source>
        <dbReference type="ARBA" id="ARBA00023002"/>
    </source>
</evidence>
<evidence type="ECO:0000313" key="6">
    <source>
        <dbReference type="Proteomes" id="UP000619376"/>
    </source>
</evidence>
<dbReference type="Pfam" id="PF01266">
    <property type="entry name" value="DAO"/>
    <property type="match status" value="1"/>
</dbReference>
<comment type="caution">
    <text evidence="4">The sequence shown here is derived from an EMBL/GenBank/DDBJ whole genome shotgun (WGS) entry which is preliminary data.</text>
</comment>
<keyword evidence="6" id="KW-1185">Reference proteome</keyword>
<evidence type="ECO:0000313" key="5">
    <source>
        <dbReference type="Proteomes" id="UP000539473"/>
    </source>
</evidence>
<reference evidence="3" key="1">
    <citation type="journal article" date="2014" name="Int. J. Syst. Evol. Microbiol.">
        <title>Complete genome of a new Firmicutes species belonging to the dominant human colonic microbiota ('Ruminococcus bicirculans') reveals two chromosomes and a selective capacity to utilize plant glucans.</title>
        <authorList>
            <consortium name="NISC Comparative Sequencing Program"/>
            <person name="Wegmann U."/>
            <person name="Louis P."/>
            <person name="Goesmann A."/>
            <person name="Henrissat B."/>
            <person name="Duncan S.H."/>
            <person name="Flint H.J."/>
        </authorList>
    </citation>
    <scope>NUCLEOTIDE SEQUENCE</scope>
    <source>
        <strain evidence="3">CGMCC 1.18437</strain>
    </source>
</reference>
<proteinExistence type="predicted"/>
<dbReference type="EMBL" id="BNAJ01000011">
    <property type="protein sequence ID" value="GHF57108.1"/>
    <property type="molecule type" value="Genomic_DNA"/>
</dbReference>
<dbReference type="SUPFAM" id="SSF51905">
    <property type="entry name" value="FAD/NAD(P)-binding domain"/>
    <property type="match status" value="1"/>
</dbReference>
<dbReference type="InterPro" id="IPR036188">
    <property type="entry name" value="FAD/NAD-bd_sf"/>
</dbReference>
<dbReference type="Gene3D" id="3.50.50.60">
    <property type="entry name" value="FAD/NAD(P)-binding domain"/>
    <property type="match status" value="1"/>
</dbReference>
<dbReference type="InterPro" id="IPR006076">
    <property type="entry name" value="FAD-dep_OxRdtase"/>
</dbReference>